<reference evidence="1" key="1">
    <citation type="journal article" date="2019" name="Sci. Rep.">
        <title>Draft genome of Tanacetum cinerariifolium, the natural source of mosquito coil.</title>
        <authorList>
            <person name="Yamashiro T."/>
            <person name="Shiraishi A."/>
            <person name="Satake H."/>
            <person name="Nakayama K."/>
        </authorList>
    </citation>
    <scope>NUCLEOTIDE SEQUENCE</scope>
</reference>
<protein>
    <submittedName>
        <fullName evidence="1">Uncharacterized protein</fullName>
    </submittedName>
</protein>
<organism evidence="1">
    <name type="scientific">Tanacetum cinerariifolium</name>
    <name type="common">Dalmatian daisy</name>
    <name type="synonym">Chrysanthemum cinerariifolium</name>
    <dbReference type="NCBI Taxonomy" id="118510"/>
    <lineage>
        <taxon>Eukaryota</taxon>
        <taxon>Viridiplantae</taxon>
        <taxon>Streptophyta</taxon>
        <taxon>Embryophyta</taxon>
        <taxon>Tracheophyta</taxon>
        <taxon>Spermatophyta</taxon>
        <taxon>Magnoliopsida</taxon>
        <taxon>eudicotyledons</taxon>
        <taxon>Gunneridae</taxon>
        <taxon>Pentapetalae</taxon>
        <taxon>asterids</taxon>
        <taxon>campanulids</taxon>
        <taxon>Asterales</taxon>
        <taxon>Asteraceae</taxon>
        <taxon>Asteroideae</taxon>
        <taxon>Anthemideae</taxon>
        <taxon>Anthemidinae</taxon>
        <taxon>Tanacetum</taxon>
    </lineage>
</organism>
<accession>A0A699PY91</accession>
<dbReference type="AlphaFoldDB" id="A0A699PY91"/>
<sequence length="164" mass="18178">RQQQGLVDVEAKTQHQSPFYGADNGVVAHEVRVHVERYAVVVFEELEVAHQVYYQKGAEKQAREGHDNLATDAASEGFGKPIHMIVNKEKTYLNRPKFYETSFLCETHAPAQRVAIGFAAGAWLAGAGYCSCYPLAGRRHPGQAARCCAILWRWHQLGPGAEGQ</sequence>
<name>A0A699PY91_TANCI</name>
<feature type="non-terminal residue" evidence="1">
    <location>
        <position position="1"/>
    </location>
</feature>
<gene>
    <name evidence="1" type="ORF">Tci_828156</name>
</gene>
<proteinExistence type="predicted"/>
<dbReference type="EMBL" id="BKCJ010968359">
    <property type="protein sequence ID" value="GFC56186.1"/>
    <property type="molecule type" value="Genomic_DNA"/>
</dbReference>
<comment type="caution">
    <text evidence="1">The sequence shown here is derived from an EMBL/GenBank/DDBJ whole genome shotgun (WGS) entry which is preliminary data.</text>
</comment>
<evidence type="ECO:0000313" key="1">
    <source>
        <dbReference type="EMBL" id="GFC56186.1"/>
    </source>
</evidence>